<keyword evidence="5" id="KW-0812">Transmembrane</keyword>
<dbReference type="GO" id="GO:0005506">
    <property type="term" value="F:iron ion binding"/>
    <property type="evidence" value="ECO:0007669"/>
    <property type="project" value="InterPro"/>
</dbReference>
<reference evidence="13" key="1">
    <citation type="submission" date="2020-06" db="EMBL/GenBank/DDBJ databases">
        <authorList>
            <person name="Li T."/>
            <person name="Hu X."/>
            <person name="Zhang T."/>
            <person name="Song X."/>
            <person name="Zhang H."/>
            <person name="Dai N."/>
            <person name="Sheng W."/>
            <person name="Hou X."/>
            <person name="Wei L."/>
        </authorList>
    </citation>
    <scope>NUCLEOTIDE SEQUENCE</scope>
    <source>
        <strain evidence="13">G02</strain>
        <tissue evidence="13">Leaf</tissue>
    </source>
</reference>
<keyword evidence="10" id="KW-0503">Monooxygenase</keyword>
<evidence type="ECO:0000256" key="6">
    <source>
        <dbReference type="ARBA" id="ARBA00022723"/>
    </source>
</evidence>
<dbReference type="GO" id="GO:0016705">
    <property type="term" value="F:oxidoreductase activity, acting on paired donors, with incorporation or reduction of molecular oxygen"/>
    <property type="evidence" value="ECO:0007669"/>
    <property type="project" value="InterPro"/>
</dbReference>
<keyword evidence="8" id="KW-0560">Oxidoreductase</keyword>
<protein>
    <submittedName>
        <fullName evidence="13">Cytochrome</fullName>
    </submittedName>
</protein>
<feature type="signal peptide" evidence="12">
    <location>
        <begin position="1"/>
        <end position="18"/>
    </location>
</feature>
<dbReference type="PANTHER" id="PTHR47955:SF22">
    <property type="entry name" value="CYTOCHROME P450 83B1-LIKE"/>
    <property type="match status" value="1"/>
</dbReference>
<evidence type="ECO:0000256" key="5">
    <source>
        <dbReference type="ARBA" id="ARBA00022692"/>
    </source>
</evidence>
<dbReference type="InterPro" id="IPR002401">
    <property type="entry name" value="Cyt_P450_E_grp-I"/>
</dbReference>
<evidence type="ECO:0000313" key="13">
    <source>
        <dbReference type="EMBL" id="KAL0308315.1"/>
    </source>
</evidence>
<evidence type="ECO:0000256" key="8">
    <source>
        <dbReference type="ARBA" id="ARBA00023002"/>
    </source>
</evidence>
<sequence length="401" mass="45433">MEYFLLFLLLVLPILLSAIRSKRRKNLPPGPAGLPLIGIFHKIGDTPLHEYLSQVSKEYGPLLYFKLGSRPVLVANSSRTAEEILKTQDLAFCSRPAMLSLRKLSYGGFDIAFAPYSEYWREMRKICVLHLLSATRVRSFRPIREDEVLRLVQKLSEHASRAETINMTERITFLTSTIICRMAFGKRYEHETGESKEFNHIIREFQTAISAFHFRDYFPWLGWLDNVLGKIDHLERVYKKWDLFYEQLLHEHQQPDRPKSMDGDVVDILLQLRKDGSFDLPLDHIKAVLMDGGERRNDEEGEGLAGWGGGRIWVGGARGWEVGGWCCARGCEVGRRFARAGDGGWAASARAGEGVGSRCERGWGGEWPAREELGRGWPTRWARGLGGRGEKAWRAAAAAAA</sequence>
<reference evidence="13" key="2">
    <citation type="journal article" date="2024" name="Plant">
        <title>Genomic evolution and insights into agronomic trait innovations of Sesamum species.</title>
        <authorList>
            <person name="Miao H."/>
            <person name="Wang L."/>
            <person name="Qu L."/>
            <person name="Liu H."/>
            <person name="Sun Y."/>
            <person name="Le M."/>
            <person name="Wang Q."/>
            <person name="Wei S."/>
            <person name="Zheng Y."/>
            <person name="Lin W."/>
            <person name="Duan Y."/>
            <person name="Cao H."/>
            <person name="Xiong S."/>
            <person name="Wang X."/>
            <person name="Wei L."/>
            <person name="Li C."/>
            <person name="Ma Q."/>
            <person name="Ju M."/>
            <person name="Zhao R."/>
            <person name="Li G."/>
            <person name="Mu C."/>
            <person name="Tian Q."/>
            <person name="Mei H."/>
            <person name="Zhang T."/>
            <person name="Gao T."/>
            <person name="Zhang H."/>
        </authorList>
    </citation>
    <scope>NUCLEOTIDE SEQUENCE</scope>
    <source>
        <strain evidence="13">G02</strain>
    </source>
</reference>
<comment type="subcellular location">
    <subcellularLocation>
        <location evidence="2">Membrane</location>
        <topology evidence="2">Single-pass membrane protein</topology>
    </subcellularLocation>
</comment>
<comment type="caution">
    <text evidence="13">The sequence shown here is derived from an EMBL/GenBank/DDBJ whole genome shotgun (WGS) entry which is preliminary data.</text>
</comment>
<evidence type="ECO:0000256" key="9">
    <source>
        <dbReference type="ARBA" id="ARBA00023004"/>
    </source>
</evidence>
<keyword evidence="6" id="KW-0479">Metal-binding</keyword>
<accession>A0AAW2KN02</accession>
<dbReference type="InterPro" id="IPR036396">
    <property type="entry name" value="Cyt_P450_sf"/>
</dbReference>
<comment type="cofactor">
    <cofactor evidence="1">
        <name>heme</name>
        <dbReference type="ChEBI" id="CHEBI:30413"/>
    </cofactor>
</comment>
<comment type="similarity">
    <text evidence="3">Belongs to the cytochrome P450 family.</text>
</comment>
<dbReference type="GO" id="GO:0016020">
    <property type="term" value="C:membrane"/>
    <property type="evidence" value="ECO:0007669"/>
    <property type="project" value="UniProtKB-SubCell"/>
</dbReference>
<dbReference type="SUPFAM" id="SSF48264">
    <property type="entry name" value="Cytochrome P450"/>
    <property type="match status" value="1"/>
</dbReference>
<dbReference type="AlphaFoldDB" id="A0AAW2KN02"/>
<evidence type="ECO:0000256" key="12">
    <source>
        <dbReference type="SAM" id="SignalP"/>
    </source>
</evidence>
<name>A0AAW2KN02_SESRA</name>
<dbReference type="PANTHER" id="PTHR47955">
    <property type="entry name" value="CYTOCHROME P450 FAMILY 71 PROTEIN"/>
    <property type="match status" value="1"/>
</dbReference>
<evidence type="ECO:0000256" key="3">
    <source>
        <dbReference type="ARBA" id="ARBA00010617"/>
    </source>
</evidence>
<keyword evidence="12" id="KW-0732">Signal</keyword>
<dbReference type="Gene3D" id="1.10.630.10">
    <property type="entry name" value="Cytochrome P450"/>
    <property type="match status" value="1"/>
</dbReference>
<evidence type="ECO:0000256" key="11">
    <source>
        <dbReference type="ARBA" id="ARBA00023136"/>
    </source>
</evidence>
<organism evidence="13">
    <name type="scientific">Sesamum radiatum</name>
    <name type="common">Black benniseed</name>
    <dbReference type="NCBI Taxonomy" id="300843"/>
    <lineage>
        <taxon>Eukaryota</taxon>
        <taxon>Viridiplantae</taxon>
        <taxon>Streptophyta</taxon>
        <taxon>Embryophyta</taxon>
        <taxon>Tracheophyta</taxon>
        <taxon>Spermatophyta</taxon>
        <taxon>Magnoliopsida</taxon>
        <taxon>eudicotyledons</taxon>
        <taxon>Gunneridae</taxon>
        <taxon>Pentapetalae</taxon>
        <taxon>asterids</taxon>
        <taxon>lamiids</taxon>
        <taxon>Lamiales</taxon>
        <taxon>Pedaliaceae</taxon>
        <taxon>Sesamum</taxon>
    </lineage>
</organism>
<evidence type="ECO:0000256" key="4">
    <source>
        <dbReference type="ARBA" id="ARBA00022617"/>
    </source>
</evidence>
<gene>
    <name evidence="13" type="ORF">Sradi_5773800</name>
</gene>
<evidence type="ECO:0000256" key="10">
    <source>
        <dbReference type="ARBA" id="ARBA00023033"/>
    </source>
</evidence>
<dbReference type="EMBL" id="JACGWJ010000027">
    <property type="protein sequence ID" value="KAL0308315.1"/>
    <property type="molecule type" value="Genomic_DNA"/>
</dbReference>
<keyword evidence="4" id="KW-0349">Heme</keyword>
<keyword evidence="9" id="KW-0408">Iron</keyword>
<evidence type="ECO:0000256" key="1">
    <source>
        <dbReference type="ARBA" id="ARBA00001971"/>
    </source>
</evidence>
<feature type="chain" id="PRO_5043542486" evidence="12">
    <location>
        <begin position="19"/>
        <end position="401"/>
    </location>
</feature>
<evidence type="ECO:0000256" key="2">
    <source>
        <dbReference type="ARBA" id="ARBA00004167"/>
    </source>
</evidence>
<keyword evidence="7" id="KW-1133">Transmembrane helix</keyword>
<dbReference type="PRINTS" id="PR00463">
    <property type="entry name" value="EP450I"/>
</dbReference>
<proteinExistence type="inferred from homology"/>
<dbReference type="Pfam" id="PF00067">
    <property type="entry name" value="p450"/>
    <property type="match status" value="1"/>
</dbReference>
<keyword evidence="11" id="KW-0472">Membrane</keyword>
<dbReference type="GO" id="GO:0004497">
    <property type="term" value="F:monooxygenase activity"/>
    <property type="evidence" value="ECO:0007669"/>
    <property type="project" value="UniProtKB-KW"/>
</dbReference>
<dbReference type="GO" id="GO:0020037">
    <property type="term" value="F:heme binding"/>
    <property type="evidence" value="ECO:0007669"/>
    <property type="project" value="InterPro"/>
</dbReference>
<evidence type="ECO:0000256" key="7">
    <source>
        <dbReference type="ARBA" id="ARBA00022989"/>
    </source>
</evidence>
<dbReference type="InterPro" id="IPR001128">
    <property type="entry name" value="Cyt_P450"/>
</dbReference>